<evidence type="ECO:0000259" key="1">
    <source>
        <dbReference type="Pfam" id="PF12913"/>
    </source>
</evidence>
<dbReference type="InterPro" id="IPR039439">
    <property type="entry name" value="SH3b1_dom"/>
</dbReference>
<dbReference type="EMBL" id="UGXK01000001">
    <property type="protein sequence ID" value="SUG70804.1"/>
    <property type="molecule type" value="Genomic_DNA"/>
</dbReference>
<protein>
    <submittedName>
        <fullName evidence="2">NLP/P60 domain-containing protein</fullName>
    </submittedName>
</protein>
<dbReference type="AlphaFoldDB" id="A0A379UR58"/>
<gene>
    <name evidence="2" type="ORF">NCTC5798_01929</name>
</gene>
<evidence type="ECO:0000313" key="2">
    <source>
        <dbReference type="EMBL" id="SUG70804.1"/>
    </source>
</evidence>
<evidence type="ECO:0000313" key="3">
    <source>
        <dbReference type="Proteomes" id="UP000255534"/>
    </source>
</evidence>
<proteinExistence type="predicted"/>
<dbReference type="Pfam" id="PF12913">
    <property type="entry name" value="SH3_6"/>
    <property type="match status" value="1"/>
</dbReference>
<sequence>MLKKNAAQARDASIKQFLSDGSAYWGENFRLYTSRWKEEVRGNTDTQIDNIYHASRRGIMVRESLVRALPTDDPLFNDPRQAGEGYPFDNLQMSSLRPGTPVYTLTKEQRPTLAICRFTSGNWLGS</sequence>
<accession>A0A379UR58</accession>
<organism evidence="2 3">
    <name type="scientific">Salmonella enterica I</name>
    <dbReference type="NCBI Taxonomy" id="59201"/>
    <lineage>
        <taxon>Bacteria</taxon>
        <taxon>Pseudomonadati</taxon>
        <taxon>Pseudomonadota</taxon>
        <taxon>Gammaproteobacteria</taxon>
        <taxon>Enterobacterales</taxon>
        <taxon>Enterobacteriaceae</taxon>
        <taxon>Salmonella</taxon>
    </lineage>
</organism>
<dbReference type="Proteomes" id="UP000255534">
    <property type="component" value="Unassembled WGS sequence"/>
</dbReference>
<reference evidence="2 3" key="1">
    <citation type="submission" date="2018-06" db="EMBL/GenBank/DDBJ databases">
        <authorList>
            <consortium name="Pathogen Informatics"/>
            <person name="Doyle S."/>
        </authorList>
    </citation>
    <scope>NUCLEOTIDE SEQUENCE [LARGE SCALE GENOMIC DNA]</scope>
    <source>
        <strain evidence="2 3">NCTC5798</strain>
    </source>
</reference>
<feature type="domain" description="SH3b1" evidence="1">
    <location>
        <begin position="74"/>
        <end position="106"/>
    </location>
</feature>
<name>A0A379UR58_SALET</name>